<dbReference type="RefSeq" id="WP_212608086.1">
    <property type="nucleotide sequence ID" value="NZ_CP073910.1"/>
</dbReference>
<dbReference type="KEGG" id="spph:KFK14_14175"/>
<feature type="domain" description="PilZ" evidence="1">
    <location>
        <begin position="16"/>
        <end position="95"/>
    </location>
</feature>
<evidence type="ECO:0000313" key="3">
    <source>
        <dbReference type="Proteomes" id="UP000681425"/>
    </source>
</evidence>
<dbReference type="GO" id="GO:0035438">
    <property type="term" value="F:cyclic-di-GMP binding"/>
    <property type="evidence" value="ECO:0007669"/>
    <property type="project" value="InterPro"/>
</dbReference>
<organism evidence="2 3">
    <name type="scientific">Sphingobium phenoxybenzoativorans</name>
    <dbReference type="NCBI Taxonomy" id="1592790"/>
    <lineage>
        <taxon>Bacteria</taxon>
        <taxon>Pseudomonadati</taxon>
        <taxon>Pseudomonadota</taxon>
        <taxon>Alphaproteobacteria</taxon>
        <taxon>Sphingomonadales</taxon>
        <taxon>Sphingomonadaceae</taxon>
        <taxon>Sphingobium</taxon>
    </lineage>
</organism>
<evidence type="ECO:0000313" key="2">
    <source>
        <dbReference type="EMBL" id="QUT04233.1"/>
    </source>
</evidence>
<dbReference type="AlphaFoldDB" id="A0A975K507"/>
<dbReference type="SUPFAM" id="SSF141371">
    <property type="entry name" value="PilZ domain-like"/>
    <property type="match status" value="1"/>
</dbReference>
<proteinExistence type="predicted"/>
<name>A0A975K507_9SPHN</name>
<dbReference type="Pfam" id="PF07238">
    <property type="entry name" value="PilZ"/>
    <property type="match status" value="1"/>
</dbReference>
<gene>
    <name evidence="2" type="ORF">KFK14_14175</name>
</gene>
<reference evidence="2" key="1">
    <citation type="submission" date="2021-04" db="EMBL/GenBank/DDBJ databases">
        <title>Isolation of p-tert-butylphenol degrading bacteria Sphingobium phenoxybenzoativorans Tas13 from active sludge.</title>
        <authorList>
            <person name="Li Y."/>
        </authorList>
    </citation>
    <scope>NUCLEOTIDE SEQUENCE</scope>
    <source>
        <strain evidence="2">Tas13</strain>
    </source>
</reference>
<evidence type="ECO:0000259" key="1">
    <source>
        <dbReference type="Pfam" id="PF07238"/>
    </source>
</evidence>
<dbReference type="Proteomes" id="UP000681425">
    <property type="component" value="Chromosome"/>
</dbReference>
<keyword evidence="3" id="KW-1185">Reference proteome</keyword>
<accession>A0A975K507</accession>
<sequence length="204" mass="22208">MTEMSPINSAQAVETDRRSDDRVVSVLINAGVAKEGRSALCRIRNLSDTGMMIDTRMPLAVNEDVAVQLRSGFCVAGVVRWSEHFRAGIELVDASGEMILTDHAQTDVSAEAGIFPRFARDASVFVTINHRRGRCHLVTVSLGDAILQGCEGVTAGQIITVGIEGLEERLATVIEAADDHCRASFTQPLHFKALEQWLESGSWQ</sequence>
<dbReference type="EMBL" id="CP073910">
    <property type="protein sequence ID" value="QUT04233.1"/>
    <property type="molecule type" value="Genomic_DNA"/>
</dbReference>
<protein>
    <submittedName>
        <fullName evidence="2">PilZ domain-containing protein</fullName>
    </submittedName>
</protein>
<dbReference type="InterPro" id="IPR009875">
    <property type="entry name" value="PilZ_domain"/>
</dbReference>